<evidence type="ECO:0000313" key="2">
    <source>
        <dbReference type="EMBL" id="EYU45431.1"/>
    </source>
</evidence>
<protein>
    <submittedName>
        <fullName evidence="2">Uncharacterized protein</fullName>
    </submittedName>
</protein>
<evidence type="ECO:0000256" key="1">
    <source>
        <dbReference type="SAM" id="Phobius"/>
    </source>
</evidence>
<dbReference type="AlphaFoldDB" id="A0A022RZM6"/>
<proteinExistence type="predicted"/>
<evidence type="ECO:0000313" key="3">
    <source>
        <dbReference type="Proteomes" id="UP000030748"/>
    </source>
</evidence>
<feature type="transmembrane region" description="Helical" evidence="1">
    <location>
        <begin position="20"/>
        <end position="39"/>
    </location>
</feature>
<keyword evidence="1" id="KW-0472">Membrane</keyword>
<reference evidence="2 3" key="1">
    <citation type="journal article" date="2013" name="Proc. Natl. Acad. Sci. U.S.A.">
        <title>Fine-scale variation in meiotic recombination in Mimulus inferred from population shotgun sequencing.</title>
        <authorList>
            <person name="Hellsten U."/>
            <person name="Wright K.M."/>
            <person name="Jenkins J."/>
            <person name="Shu S."/>
            <person name="Yuan Y."/>
            <person name="Wessler S.R."/>
            <person name="Schmutz J."/>
            <person name="Willis J.H."/>
            <person name="Rokhsar D.S."/>
        </authorList>
    </citation>
    <scope>NUCLEOTIDE SEQUENCE [LARGE SCALE GENOMIC DNA]</scope>
    <source>
        <strain evidence="3">cv. DUN x IM62</strain>
    </source>
</reference>
<organism evidence="2 3">
    <name type="scientific">Erythranthe guttata</name>
    <name type="common">Yellow monkey flower</name>
    <name type="synonym">Mimulus guttatus</name>
    <dbReference type="NCBI Taxonomy" id="4155"/>
    <lineage>
        <taxon>Eukaryota</taxon>
        <taxon>Viridiplantae</taxon>
        <taxon>Streptophyta</taxon>
        <taxon>Embryophyta</taxon>
        <taxon>Tracheophyta</taxon>
        <taxon>Spermatophyta</taxon>
        <taxon>Magnoliopsida</taxon>
        <taxon>eudicotyledons</taxon>
        <taxon>Gunneridae</taxon>
        <taxon>Pentapetalae</taxon>
        <taxon>asterids</taxon>
        <taxon>lamiids</taxon>
        <taxon>Lamiales</taxon>
        <taxon>Phrymaceae</taxon>
        <taxon>Erythranthe</taxon>
    </lineage>
</organism>
<keyword evidence="1" id="KW-1133">Transmembrane helix</keyword>
<sequence>MLSQAFRKRCGNLFLPPLYCCIRVFSSVCVCVLLGHFIADNWFTLSKISDYNSLYCVNRKRCWKKKKNMSMRLLKLIPCI</sequence>
<keyword evidence="1" id="KW-0812">Transmembrane</keyword>
<accession>A0A022RZM6</accession>
<dbReference type="EMBL" id="KI630185">
    <property type="protein sequence ID" value="EYU45431.1"/>
    <property type="molecule type" value="Genomic_DNA"/>
</dbReference>
<keyword evidence="3" id="KW-1185">Reference proteome</keyword>
<dbReference type="Proteomes" id="UP000030748">
    <property type="component" value="Unassembled WGS sequence"/>
</dbReference>
<name>A0A022RZM6_ERYGU</name>
<gene>
    <name evidence="2" type="ORF">MIMGU_mgv1a017346mg</name>
</gene>